<dbReference type="InterPro" id="IPR011050">
    <property type="entry name" value="Pectin_lyase_fold/virulence"/>
</dbReference>
<keyword evidence="5" id="KW-1185">Reference proteome</keyword>
<name>A0ABV0KSB6_9CYAN</name>
<evidence type="ECO:0000256" key="1">
    <source>
        <dbReference type="SAM" id="MobiDB-lite"/>
    </source>
</evidence>
<gene>
    <name evidence="4" type="ORF">NDI38_22775</name>
</gene>
<dbReference type="Gene3D" id="2.160.20.10">
    <property type="entry name" value="Single-stranded right-handed beta-helix, Pectin lyase-like"/>
    <property type="match status" value="2"/>
</dbReference>
<dbReference type="Proteomes" id="UP001476950">
    <property type="component" value="Unassembled WGS sequence"/>
</dbReference>
<feature type="chain" id="PRO_5047339573" evidence="2">
    <location>
        <begin position="28"/>
        <end position="854"/>
    </location>
</feature>
<keyword evidence="2" id="KW-0732">Signal</keyword>
<evidence type="ECO:0000259" key="3">
    <source>
        <dbReference type="SMART" id="SM00912"/>
    </source>
</evidence>
<comment type="caution">
    <text evidence="4">The sequence shown here is derived from an EMBL/GenBank/DDBJ whole genome shotgun (WGS) entry which is preliminary data.</text>
</comment>
<dbReference type="InterPro" id="IPR008638">
    <property type="entry name" value="FhaB/CdiA-like_TPS"/>
</dbReference>
<organism evidence="4 5">
    <name type="scientific">Stenomitos frigidus AS-A4</name>
    <dbReference type="NCBI Taxonomy" id="2933935"/>
    <lineage>
        <taxon>Bacteria</taxon>
        <taxon>Bacillati</taxon>
        <taxon>Cyanobacteriota</taxon>
        <taxon>Cyanophyceae</taxon>
        <taxon>Leptolyngbyales</taxon>
        <taxon>Leptolyngbyaceae</taxon>
        <taxon>Stenomitos</taxon>
    </lineage>
</organism>
<dbReference type="Pfam" id="PF05860">
    <property type="entry name" value="TPS"/>
    <property type="match status" value="1"/>
</dbReference>
<feature type="region of interest" description="Disordered" evidence="1">
    <location>
        <begin position="766"/>
        <end position="798"/>
    </location>
</feature>
<sequence length="854" mass="87530">MNRLHVQVSALTVSLVSALLWVQPSAAQVVPDGTLPVGERSQVSGDPNAQIDGGARRGGNLFHSFSQFSIPTGGAAYFNNATDVQNIFSRVTGRSVSSIDGVIRANGTANLFLLNPNGILFGSNARLNIGGSFVATTANSINFADQFQYSATNPQTTPLLTVSIPVGLQMGTNPAPIRVQGTGYNLSQGSIFVPITVGKAATGLEVSTGQTLALIGGNLDIQGGVLTAEQGRIELGSVRDGQVDVGDRFALGYSGIQSFGEIHLSQRALVNASNSGVIQVQGGQVSLTDGSLLLIQNQAGQSGGSIAVTASKLVDLRGTSLDGSVFGGLESQALGAGSGADLTVKTQRFIVREGAIASAFSYGSGPTGQINVNATDSMQVIGIASSSTLGSLVAAIAVDSSDTGNITLSTSQLRVVDGGSIGTTTVGTGRSGDVTINTSEAIEVTGTNFLRQSNIAAGTVSGEAGRLTIHTERLRVQAGGTINTVTIGDGSAGSLIINARESIELDGNGTQFSAPSSVGAFGFRFTTEQPQDPALLAPEAPTGVSGNATITTGTLTMTNGARVDVSNAGTGPAGLLGIRANSITLNNQAGITASTASGQGGNIQLQVRDTLLLRQISGVSAIAGGTGNGGNIQIDAGAIVAVPTENSDISANSVNARGGNVTINTSGIFGIQFRPQDTPLSDITATGATSTQQGTVQVNIDRFDPTSGLVQLPSGVVDSSRLIAQGCPADRGDSFVITGRGGLPPRPEQQLDDDAEWDDRELLTVAQQRGRGETDLGRSAQSNETRRPGESYHSTFKTQNSKLPYLPVTEATRWQTTSTGEIILVANTENSTMQNSFNAAHNWLNHSTSCQGKQ</sequence>
<evidence type="ECO:0000313" key="5">
    <source>
        <dbReference type="Proteomes" id="UP001476950"/>
    </source>
</evidence>
<evidence type="ECO:0000313" key="4">
    <source>
        <dbReference type="EMBL" id="MEP1061260.1"/>
    </source>
</evidence>
<feature type="domain" description="Filamentous haemagglutinin FhaB/tRNA nuclease CdiA-like TPS" evidence="3">
    <location>
        <begin position="32"/>
        <end position="144"/>
    </location>
</feature>
<dbReference type="NCBIfam" id="TIGR01901">
    <property type="entry name" value="adhes_NPXG"/>
    <property type="match status" value="1"/>
</dbReference>
<dbReference type="InterPro" id="IPR012334">
    <property type="entry name" value="Pectin_lyas_fold"/>
</dbReference>
<dbReference type="SUPFAM" id="SSF51126">
    <property type="entry name" value="Pectin lyase-like"/>
    <property type="match status" value="2"/>
</dbReference>
<reference evidence="4 5" key="1">
    <citation type="submission" date="2022-04" db="EMBL/GenBank/DDBJ databases">
        <title>Positive selection, recombination, and allopatry shape intraspecific diversity of widespread and dominant cyanobacteria.</title>
        <authorList>
            <person name="Wei J."/>
            <person name="Shu W."/>
            <person name="Hu C."/>
        </authorList>
    </citation>
    <scope>NUCLEOTIDE SEQUENCE [LARGE SCALE GENOMIC DNA]</scope>
    <source>
        <strain evidence="4 5">AS-A4</strain>
    </source>
</reference>
<accession>A0ABV0KSB6</accession>
<evidence type="ECO:0000256" key="2">
    <source>
        <dbReference type="SAM" id="SignalP"/>
    </source>
</evidence>
<feature type="signal peptide" evidence="2">
    <location>
        <begin position="1"/>
        <end position="27"/>
    </location>
</feature>
<proteinExistence type="predicted"/>
<dbReference type="EMBL" id="JAMPLM010000030">
    <property type="protein sequence ID" value="MEP1061260.1"/>
    <property type="molecule type" value="Genomic_DNA"/>
</dbReference>
<protein>
    <submittedName>
        <fullName evidence="4">S-layer family protein</fullName>
    </submittedName>
</protein>
<dbReference type="RefSeq" id="WP_190448500.1">
    <property type="nucleotide sequence ID" value="NZ_JAMPLM010000030.1"/>
</dbReference>
<dbReference type="SMART" id="SM00912">
    <property type="entry name" value="Haemagg_act"/>
    <property type="match status" value="1"/>
</dbReference>